<gene>
    <name evidence="1" type="ORF">SDC9_160327</name>
</gene>
<proteinExistence type="predicted"/>
<protein>
    <recommendedName>
        <fullName evidence="2">YokE-like PH domain-containing protein</fullName>
    </recommendedName>
</protein>
<sequence length="156" mass="17130">MTVLEAIKQSKTGGICKKTLADYAQSQLAADEDLICAAIVYVNYQRLGDGAKASYLERMQRSSKIKAIFCVTTKRLLFLNNTFGTDFRIEMRLADNPRMDIDRGGLGVGGIKLIDASCNCFIAGNKKLINRLKSGILAASMIYRDHFAQAEIAAGR</sequence>
<name>A0A645FFB3_9ZZZZ</name>
<accession>A0A645FFB3</accession>
<comment type="caution">
    <text evidence="1">The sequence shown here is derived from an EMBL/GenBank/DDBJ whole genome shotgun (WGS) entry which is preliminary data.</text>
</comment>
<evidence type="ECO:0000313" key="1">
    <source>
        <dbReference type="EMBL" id="MPN13007.1"/>
    </source>
</evidence>
<dbReference type="EMBL" id="VSSQ01059449">
    <property type="protein sequence ID" value="MPN13007.1"/>
    <property type="molecule type" value="Genomic_DNA"/>
</dbReference>
<dbReference type="AlphaFoldDB" id="A0A645FFB3"/>
<evidence type="ECO:0008006" key="2">
    <source>
        <dbReference type="Google" id="ProtNLM"/>
    </source>
</evidence>
<reference evidence="1" key="1">
    <citation type="submission" date="2019-08" db="EMBL/GenBank/DDBJ databases">
        <authorList>
            <person name="Kucharzyk K."/>
            <person name="Murdoch R.W."/>
            <person name="Higgins S."/>
            <person name="Loffler F."/>
        </authorList>
    </citation>
    <scope>NUCLEOTIDE SEQUENCE</scope>
</reference>
<organism evidence="1">
    <name type="scientific">bioreactor metagenome</name>
    <dbReference type="NCBI Taxonomy" id="1076179"/>
    <lineage>
        <taxon>unclassified sequences</taxon>
        <taxon>metagenomes</taxon>
        <taxon>ecological metagenomes</taxon>
    </lineage>
</organism>